<keyword evidence="2 5" id="KW-0288">FMN</keyword>
<evidence type="ECO:0000256" key="4">
    <source>
        <dbReference type="ARBA" id="ARBA00023002"/>
    </source>
</evidence>
<evidence type="ECO:0000256" key="1">
    <source>
        <dbReference type="ARBA" id="ARBA00022630"/>
    </source>
</evidence>
<evidence type="ECO:0000256" key="3">
    <source>
        <dbReference type="ARBA" id="ARBA00022694"/>
    </source>
</evidence>
<keyword evidence="3 5" id="KW-0819">tRNA processing</keyword>
<dbReference type="Proteomes" id="UP000826725">
    <property type="component" value="Chromosome"/>
</dbReference>
<evidence type="ECO:0000256" key="2">
    <source>
        <dbReference type="ARBA" id="ARBA00022643"/>
    </source>
</evidence>
<protein>
    <recommendedName>
        <fullName evidence="5">tRNA-dihydrouridine synthase</fullName>
        <ecNumber evidence="5">1.3.1.-</ecNumber>
    </recommendedName>
</protein>
<dbReference type="Pfam" id="PF01207">
    <property type="entry name" value="Dus"/>
    <property type="match status" value="1"/>
</dbReference>
<organism evidence="7 8">
    <name type="scientific">Desulfomarina profundi</name>
    <dbReference type="NCBI Taxonomy" id="2772557"/>
    <lineage>
        <taxon>Bacteria</taxon>
        <taxon>Pseudomonadati</taxon>
        <taxon>Thermodesulfobacteriota</taxon>
        <taxon>Desulfobulbia</taxon>
        <taxon>Desulfobulbales</taxon>
        <taxon>Desulfobulbaceae</taxon>
        <taxon>Desulfomarina</taxon>
    </lineage>
</organism>
<name>A0A8D5FN85_9BACT</name>
<dbReference type="KEGG" id="dbk:DGMP_14280"/>
<keyword evidence="8" id="KW-1185">Reference proteome</keyword>
<comment type="similarity">
    <text evidence="5">Belongs to the dus family.</text>
</comment>
<keyword evidence="1 5" id="KW-0285">Flavoprotein</keyword>
<evidence type="ECO:0000256" key="5">
    <source>
        <dbReference type="PIRNR" id="PIRNR006621"/>
    </source>
</evidence>
<dbReference type="CDD" id="cd02801">
    <property type="entry name" value="DUS_like_FMN"/>
    <property type="match status" value="1"/>
</dbReference>
<dbReference type="AlphaFoldDB" id="A0A8D5FN85"/>
<feature type="domain" description="DUS-like FMN-binding" evidence="6">
    <location>
        <begin position="21"/>
        <end position="252"/>
    </location>
</feature>
<dbReference type="PANTHER" id="PTHR11082:SF25">
    <property type="entry name" value="DUS-LIKE FMN-BINDING DOMAIN-CONTAINING PROTEIN"/>
    <property type="match status" value="1"/>
</dbReference>
<dbReference type="EMBL" id="AP024086">
    <property type="protein sequence ID" value="BCL60735.1"/>
    <property type="molecule type" value="Genomic_DNA"/>
</dbReference>
<keyword evidence="4 5" id="KW-0560">Oxidoreductase</keyword>
<gene>
    <name evidence="7" type="ORF">DGMP_14280</name>
</gene>
<evidence type="ECO:0000313" key="8">
    <source>
        <dbReference type="Proteomes" id="UP000826725"/>
    </source>
</evidence>
<sequence>MKKLSQTITVRNLKISPPVALAPMVGLSHCALRLLLREQGGFGVFFTEMLAAKRLPHENDTISPLLIRDRIEKPLIYQIVVFSPEQVGPAVEKLHLLRADGIDINLGCPAPMVKKQGGGISLCNDIHHANKILSEIRRRTQLPVSAKIRLGVEYRREKLSAFCKNLEDLGLDYLTIHARLNGEKFCRKPRWNAIADIKKGLSIPVFANGGIFSTEDALRCLEQSGADGLMLGRGAVSRPWLGAEISRDVYNRPIEIHTDSRSKVFFRFAELLEKKLPPERRLGRLKQFTHYFATTYSFGHSLATSVQNSPTFRMAMKNAAEFFENSQ</sequence>
<reference evidence="7" key="1">
    <citation type="submission" date="2020-09" db="EMBL/GenBank/DDBJ databases">
        <title>Desulfogranum mesoprofundum gen. nov., sp. nov., a novel mesophilic, sulfate-reducing chemolithoautotroph isolated from a deep-sea hydrothermal vent chimney in the Suiyo Seamount.</title>
        <authorList>
            <person name="Hashimoto Y."/>
            <person name="Nakagawa S."/>
        </authorList>
    </citation>
    <scope>NUCLEOTIDE SEQUENCE</scope>
    <source>
        <strain evidence="7">KT2</strain>
    </source>
</reference>
<dbReference type="PANTHER" id="PTHR11082">
    <property type="entry name" value="TRNA-DIHYDROURIDINE SYNTHASE"/>
    <property type="match status" value="1"/>
</dbReference>
<dbReference type="RefSeq" id="WP_228856837.1">
    <property type="nucleotide sequence ID" value="NZ_AP024086.1"/>
</dbReference>
<proteinExistence type="inferred from homology"/>
<dbReference type="InterPro" id="IPR001269">
    <property type="entry name" value="DUS_fam"/>
</dbReference>
<evidence type="ECO:0000259" key="6">
    <source>
        <dbReference type="Pfam" id="PF01207"/>
    </source>
</evidence>
<dbReference type="EC" id="1.3.1.-" evidence="5"/>
<evidence type="ECO:0000313" key="7">
    <source>
        <dbReference type="EMBL" id="BCL60735.1"/>
    </source>
</evidence>
<accession>A0A8D5FN85</accession>
<dbReference type="InterPro" id="IPR035587">
    <property type="entry name" value="DUS-like_FMN-bd"/>
</dbReference>
<dbReference type="PIRSF" id="PIRSF006621">
    <property type="entry name" value="Dus"/>
    <property type="match status" value="1"/>
</dbReference>
<comment type="cofactor">
    <cofactor evidence="5">
        <name>FMN</name>
        <dbReference type="ChEBI" id="CHEBI:58210"/>
    </cofactor>
</comment>
<comment type="function">
    <text evidence="5">Catalyzes the synthesis of 5,6-dihydrouridine (D), a modified base found in the D-loop of most tRNAs, via the reduction of the C5-C6 double bond in target uridines.</text>
</comment>